<dbReference type="OMA" id="LTQYCSP"/>
<comment type="caution">
    <text evidence="2">The sequence shown here is derived from an EMBL/GenBank/DDBJ whole genome shotgun (WGS) entry which is preliminary data.</text>
</comment>
<evidence type="ECO:0000313" key="3">
    <source>
        <dbReference type="Proteomes" id="UP000295192"/>
    </source>
</evidence>
<dbReference type="AlphaFoldDB" id="A0A484BIQ6"/>
<dbReference type="STRING" id="7232.A0A484BIQ6"/>
<dbReference type="InterPro" id="IPR011009">
    <property type="entry name" value="Kinase-like_dom_sf"/>
</dbReference>
<dbReference type="Pfam" id="PF02958">
    <property type="entry name" value="EcKL"/>
    <property type="match status" value="2"/>
</dbReference>
<dbReference type="SUPFAM" id="SSF56112">
    <property type="entry name" value="Protein kinase-like (PK-like)"/>
    <property type="match status" value="1"/>
</dbReference>
<evidence type="ECO:0000259" key="1">
    <source>
        <dbReference type="SMART" id="SM00587"/>
    </source>
</evidence>
<dbReference type="InterPro" id="IPR015897">
    <property type="entry name" value="CHK_kinase-like"/>
</dbReference>
<accession>A0A484BIQ6</accession>
<dbReference type="PANTHER" id="PTHR11012:SF48">
    <property type="entry name" value="CHK KINASE-LIKE DOMAIN-CONTAINING PROTEIN-RELATED"/>
    <property type="match status" value="1"/>
</dbReference>
<dbReference type="Proteomes" id="UP000295192">
    <property type="component" value="Unassembled WGS sequence"/>
</dbReference>
<gene>
    <name evidence="2" type="ORF">AWZ03_005012</name>
</gene>
<organism evidence="2 3">
    <name type="scientific">Drosophila navojoa</name>
    <name type="common">Fruit fly</name>
    <dbReference type="NCBI Taxonomy" id="7232"/>
    <lineage>
        <taxon>Eukaryota</taxon>
        <taxon>Metazoa</taxon>
        <taxon>Ecdysozoa</taxon>
        <taxon>Arthropoda</taxon>
        <taxon>Hexapoda</taxon>
        <taxon>Insecta</taxon>
        <taxon>Pterygota</taxon>
        <taxon>Neoptera</taxon>
        <taxon>Endopterygota</taxon>
        <taxon>Diptera</taxon>
        <taxon>Brachycera</taxon>
        <taxon>Muscomorpha</taxon>
        <taxon>Ephydroidea</taxon>
        <taxon>Drosophilidae</taxon>
        <taxon>Drosophila</taxon>
    </lineage>
</organism>
<dbReference type="InterPro" id="IPR004119">
    <property type="entry name" value="EcKL"/>
</dbReference>
<name>A0A484BIQ6_DRONA</name>
<feature type="domain" description="CHK kinase-like" evidence="1">
    <location>
        <begin position="113"/>
        <end position="309"/>
    </location>
</feature>
<evidence type="ECO:0000313" key="2">
    <source>
        <dbReference type="EMBL" id="TDG48683.1"/>
    </source>
</evidence>
<protein>
    <recommendedName>
        <fullName evidence="1">CHK kinase-like domain-containing protein</fullName>
    </recommendedName>
</protein>
<proteinExistence type="predicted"/>
<dbReference type="OrthoDB" id="190089at2759"/>
<dbReference type="EMBL" id="LSRL02000031">
    <property type="protein sequence ID" value="TDG48683.1"/>
    <property type="molecule type" value="Genomic_DNA"/>
</dbReference>
<dbReference type="Gene3D" id="3.90.1200.10">
    <property type="match status" value="1"/>
</dbReference>
<keyword evidence="3" id="KW-1185">Reference proteome</keyword>
<dbReference type="SMART" id="SM00587">
    <property type="entry name" value="CHK"/>
    <property type="match status" value="1"/>
</dbReference>
<sequence length="407" mass="47746">MELLSPAECLHIALRTLQLKDGDENLILLKRQLEAGSTELMGYMGEYYKLHLELEDTRTKCKHHLQYFVKSLPYKNPPQRAECERKGVFRKETSIYKRILPHIQRYGGRDDVMVLEDLTQHYRHLKANESYSQEHYKLVLGHLAALHAASIAWEEAEQFNIGERYKNVFKELLMNTENEWFITGLKGIVFLAARHVKYQTERAQTFIREELFRLLSETEHLVKPSKSIRNVLCHRDTWDRNILFGFDSPTASLPSSCCLVDFQLTQYCSPSLDVLFLLYILVPSAQERRNMYDQALEYYYDALQAEFMRLGLPANLISRSNFLEECERTRLAGLTMKALTEPQTKMLAVISNKLRSEEPEKFDFYLNCDRSEMYLRVMQMQPGYEETIMEPIAELVDYLMERENVSA</sequence>
<reference evidence="2 3" key="1">
    <citation type="journal article" date="2019" name="J. Hered.">
        <title>An Improved Genome Assembly for Drosophila navojoa, the Basal Species in the mojavensis Cluster.</title>
        <authorList>
            <person name="Vanderlinde T."/>
            <person name="Dupim E.G."/>
            <person name="Nazario-Yepiz N.O."/>
            <person name="Carvalho A.B."/>
        </authorList>
    </citation>
    <scope>NUCLEOTIDE SEQUENCE [LARGE SCALE GENOMIC DNA]</scope>
    <source>
        <strain evidence="2">Navoj_Jal97</strain>
        <tissue evidence="2">Whole organism</tissue>
    </source>
</reference>
<dbReference type="PANTHER" id="PTHR11012">
    <property type="entry name" value="PROTEIN KINASE-LIKE DOMAIN-CONTAINING"/>
    <property type="match status" value="1"/>
</dbReference>